<dbReference type="InterPro" id="IPR036691">
    <property type="entry name" value="Endo/exonu/phosph_ase_sf"/>
</dbReference>
<sequence length="361" mass="40492">MPSAKTLKLASFNIRFGGPERPAESRNFDQERAWYERRDGLVDQVIWEEPDIIGFQEVLDNQLHDLAYLLGPSYIHVGVGRDDGKTAGEAVPIFWRKDRFKLLSVQYFWLSDKPEVVGSIGWDAGQTRMATLAHFAPLTKDDHHPKLESDDTDTEAKASHPSSAINKQSESFFVLNTHYDDRGTLARKRSSELIVSKLNQLMADKGPDGAYDKLVVALGDLNSPASEDGYQVLTGHRYVNNRLAYTPTQLPMVQSTPITFLDSRHALFRRKSTDITSSIPFSKSLVLSASFGEHSTYTGFSTGSRTTLIDYILLADNGVIQRDECDSAPWRVAKYGVIPNHFGDGVWVSDHRMVVVTLRRN</sequence>
<feature type="region of interest" description="Disordered" evidence="1">
    <location>
        <begin position="140"/>
        <end position="164"/>
    </location>
</feature>
<accession>A0A0C3BZC4</accession>
<dbReference type="PANTHER" id="PTHR12121:SF36">
    <property type="entry name" value="ENDONUCLEASE_EXONUCLEASE_PHOSPHATASE DOMAIN-CONTAINING PROTEIN"/>
    <property type="match status" value="1"/>
</dbReference>
<gene>
    <name evidence="3" type="ORF">PILCRDRAFT_820014</name>
</gene>
<proteinExistence type="predicted"/>
<dbReference type="HOGENOM" id="CLU_030508_0_2_1"/>
<evidence type="ECO:0000259" key="2">
    <source>
        <dbReference type="Pfam" id="PF03372"/>
    </source>
</evidence>
<dbReference type="OrthoDB" id="276515at2759"/>
<dbReference type="EMBL" id="KN832993">
    <property type="protein sequence ID" value="KIM82717.1"/>
    <property type="molecule type" value="Genomic_DNA"/>
</dbReference>
<dbReference type="Gene3D" id="3.60.10.10">
    <property type="entry name" value="Endonuclease/exonuclease/phosphatase"/>
    <property type="match status" value="1"/>
</dbReference>
<evidence type="ECO:0000313" key="4">
    <source>
        <dbReference type="Proteomes" id="UP000054166"/>
    </source>
</evidence>
<dbReference type="Proteomes" id="UP000054166">
    <property type="component" value="Unassembled WGS sequence"/>
</dbReference>
<dbReference type="InterPro" id="IPR050410">
    <property type="entry name" value="CCR4/nocturin_mRNA_transcr"/>
</dbReference>
<dbReference type="GO" id="GO:0000175">
    <property type="term" value="F:3'-5'-RNA exonuclease activity"/>
    <property type="evidence" value="ECO:0007669"/>
    <property type="project" value="TreeGrafter"/>
</dbReference>
<reference evidence="3 4" key="1">
    <citation type="submission" date="2014-04" db="EMBL/GenBank/DDBJ databases">
        <authorList>
            <consortium name="DOE Joint Genome Institute"/>
            <person name="Kuo A."/>
            <person name="Tarkka M."/>
            <person name="Buscot F."/>
            <person name="Kohler A."/>
            <person name="Nagy L.G."/>
            <person name="Floudas D."/>
            <person name="Copeland A."/>
            <person name="Barry K.W."/>
            <person name="Cichocki N."/>
            <person name="Veneault-Fourrey C."/>
            <person name="LaButti K."/>
            <person name="Lindquist E.A."/>
            <person name="Lipzen A."/>
            <person name="Lundell T."/>
            <person name="Morin E."/>
            <person name="Murat C."/>
            <person name="Sun H."/>
            <person name="Tunlid A."/>
            <person name="Henrissat B."/>
            <person name="Grigoriev I.V."/>
            <person name="Hibbett D.S."/>
            <person name="Martin F."/>
            <person name="Nordberg H.P."/>
            <person name="Cantor M.N."/>
            <person name="Hua S.X."/>
        </authorList>
    </citation>
    <scope>NUCLEOTIDE SEQUENCE [LARGE SCALE GENOMIC DNA]</scope>
    <source>
        <strain evidence="3 4">F 1598</strain>
    </source>
</reference>
<protein>
    <recommendedName>
        <fullName evidence="2">Endonuclease/exonuclease/phosphatase domain-containing protein</fullName>
    </recommendedName>
</protein>
<keyword evidence="4" id="KW-1185">Reference proteome</keyword>
<evidence type="ECO:0000256" key="1">
    <source>
        <dbReference type="SAM" id="MobiDB-lite"/>
    </source>
</evidence>
<feature type="compositionally biased region" description="Basic and acidic residues" evidence="1">
    <location>
        <begin position="140"/>
        <end position="158"/>
    </location>
</feature>
<dbReference type="InterPro" id="IPR005135">
    <property type="entry name" value="Endo/exonuclease/phosphatase"/>
</dbReference>
<name>A0A0C3BZC4_PILCF</name>
<dbReference type="SUPFAM" id="SSF56219">
    <property type="entry name" value="DNase I-like"/>
    <property type="match status" value="1"/>
</dbReference>
<evidence type="ECO:0000313" key="3">
    <source>
        <dbReference type="EMBL" id="KIM82717.1"/>
    </source>
</evidence>
<reference evidence="4" key="2">
    <citation type="submission" date="2015-01" db="EMBL/GenBank/DDBJ databases">
        <title>Evolutionary Origins and Diversification of the Mycorrhizal Mutualists.</title>
        <authorList>
            <consortium name="DOE Joint Genome Institute"/>
            <consortium name="Mycorrhizal Genomics Consortium"/>
            <person name="Kohler A."/>
            <person name="Kuo A."/>
            <person name="Nagy L.G."/>
            <person name="Floudas D."/>
            <person name="Copeland A."/>
            <person name="Barry K.W."/>
            <person name="Cichocki N."/>
            <person name="Veneault-Fourrey C."/>
            <person name="LaButti K."/>
            <person name="Lindquist E.A."/>
            <person name="Lipzen A."/>
            <person name="Lundell T."/>
            <person name="Morin E."/>
            <person name="Murat C."/>
            <person name="Riley R."/>
            <person name="Ohm R."/>
            <person name="Sun H."/>
            <person name="Tunlid A."/>
            <person name="Henrissat B."/>
            <person name="Grigoriev I.V."/>
            <person name="Hibbett D.S."/>
            <person name="Martin F."/>
        </authorList>
    </citation>
    <scope>NUCLEOTIDE SEQUENCE [LARGE SCALE GENOMIC DNA]</scope>
    <source>
        <strain evidence="4">F 1598</strain>
    </source>
</reference>
<dbReference type="PANTHER" id="PTHR12121">
    <property type="entry name" value="CARBON CATABOLITE REPRESSOR PROTEIN 4"/>
    <property type="match status" value="1"/>
</dbReference>
<feature type="domain" description="Endonuclease/exonuclease/phosphatase" evidence="2">
    <location>
        <begin position="10"/>
        <end position="351"/>
    </location>
</feature>
<dbReference type="CDD" id="cd09083">
    <property type="entry name" value="EEP-1"/>
    <property type="match status" value="1"/>
</dbReference>
<dbReference type="STRING" id="765440.A0A0C3BZC4"/>
<dbReference type="InParanoid" id="A0A0C3BZC4"/>
<dbReference type="AlphaFoldDB" id="A0A0C3BZC4"/>
<dbReference type="Pfam" id="PF03372">
    <property type="entry name" value="Exo_endo_phos"/>
    <property type="match status" value="1"/>
</dbReference>
<organism evidence="3 4">
    <name type="scientific">Piloderma croceum (strain F 1598)</name>
    <dbReference type="NCBI Taxonomy" id="765440"/>
    <lineage>
        <taxon>Eukaryota</taxon>
        <taxon>Fungi</taxon>
        <taxon>Dikarya</taxon>
        <taxon>Basidiomycota</taxon>
        <taxon>Agaricomycotina</taxon>
        <taxon>Agaricomycetes</taxon>
        <taxon>Agaricomycetidae</taxon>
        <taxon>Atheliales</taxon>
        <taxon>Atheliaceae</taxon>
        <taxon>Piloderma</taxon>
    </lineage>
</organism>